<dbReference type="PANTHER" id="PTHR32001:SF1">
    <property type="entry name" value="KERATINOCYTE-ASSOCIATED PROTEIN 2"/>
    <property type="match status" value="1"/>
</dbReference>
<dbReference type="EMBL" id="CAJOBC010000042">
    <property type="protein sequence ID" value="CAF3524528.1"/>
    <property type="molecule type" value="Genomic_DNA"/>
</dbReference>
<comment type="subcellular location">
    <subcellularLocation>
        <location evidence="1">Membrane</location>
        <topology evidence="1">Multi-pass membrane protein</topology>
    </subcellularLocation>
</comment>
<protein>
    <recommendedName>
        <fullName evidence="10">Dolichyl-diphosphooligosaccharide--protein glycosyltransferase subunit KCP2</fullName>
    </recommendedName>
</protein>
<accession>A0A813NWZ0</accession>
<name>A0A813NWZ0_9BILA</name>
<evidence type="ECO:0000313" key="7">
    <source>
        <dbReference type="EMBL" id="CAF0745787.1"/>
    </source>
</evidence>
<feature type="transmembrane region" description="Helical" evidence="6">
    <location>
        <begin position="40"/>
        <end position="57"/>
    </location>
</feature>
<proteinExistence type="inferred from homology"/>
<comment type="similarity">
    <text evidence="2">Belongs to the KRTCAP2 family.</text>
</comment>
<feature type="transmembrane region" description="Helical" evidence="6">
    <location>
        <begin position="6"/>
        <end position="28"/>
    </location>
</feature>
<keyword evidence="9" id="KW-1185">Reference proteome</keyword>
<organism evidence="7 9">
    <name type="scientific">Didymodactylos carnosus</name>
    <dbReference type="NCBI Taxonomy" id="1234261"/>
    <lineage>
        <taxon>Eukaryota</taxon>
        <taxon>Metazoa</taxon>
        <taxon>Spiralia</taxon>
        <taxon>Gnathifera</taxon>
        <taxon>Rotifera</taxon>
        <taxon>Eurotatoria</taxon>
        <taxon>Bdelloidea</taxon>
        <taxon>Philodinida</taxon>
        <taxon>Philodinidae</taxon>
        <taxon>Didymodactylos</taxon>
    </lineage>
</organism>
<evidence type="ECO:0000313" key="9">
    <source>
        <dbReference type="Proteomes" id="UP000663829"/>
    </source>
</evidence>
<reference evidence="7" key="1">
    <citation type="submission" date="2021-02" db="EMBL/GenBank/DDBJ databases">
        <authorList>
            <person name="Nowell W R."/>
        </authorList>
    </citation>
    <scope>NUCLEOTIDE SEQUENCE</scope>
</reference>
<evidence type="ECO:0000256" key="5">
    <source>
        <dbReference type="ARBA" id="ARBA00023136"/>
    </source>
</evidence>
<dbReference type="InterPro" id="IPR018614">
    <property type="entry name" value="KRTCAP2"/>
</dbReference>
<sequence length="137" mass="14971">MATTASTGASCLFSITVTVLLFASMQLFRHQLASNQQLTILGGFLGSTIFISLLTATSNLEMQLFGPTFQAKIFPEIIICLLISMMSCAFVHRVCVTTCLIFSLIALYYINKISQNIYGTSATVNTYSSSTVSKKRK</sequence>
<dbReference type="Proteomes" id="UP000681722">
    <property type="component" value="Unassembled WGS sequence"/>
</dbReference>
<evidence type="ECO:0000256" key="2">
    <source>
        <dbReference type="ARBA" id="ARBA00007279"/>
    </source>
</evidence>
<gene>
    <name evidence="7" type="ORF">GPM918_LOCUS529</name>
    <name evidence="8" type="ORF">SRO942_LOCUS530</name>
</gene>
<dbReference type="Pfam" id="PF09775">
    <property type="entry name" value="Keratin_assoc"/>
    <property type="match status" value="1"/>
</dbReference>
<evidence type="ECO:0000256" key="3">
    <source>
        <dbReference type="ARBA" id="ARBA00022692"/>
    </source>
</evidence>
<dbReference type="Proteomes" id="UP000663829">
    <property type="component" value="Unassembled WGS sequence"/>
</dbReference>
<keyword evidence="3 6" id="KW-0812">Transmembrane</keyword>
<evidence type="ECO:0000256" key="6">
    <source>
        <dbReference type="SAM" id="Phobius"/>
    </source>
</evidence>
<evidence type="ECO:0008006" key="10">
    <source>
        <dbReference type="Google" id="ProtNLM"/>
    </source>
</evidence>
<keyword evidence="4 6" id="KW-1133">Transmembrane helix</keyword>
<evidence type="ECO:0000313" key="8">
    <source>
        <dbReference type="EMBL" id="CAF3524528.1"/>
    </source>
</evidence>
<keyword evidence="5 6" id="KW-0472">Membrane</keyword>
<dbReference type="AlphaFoldDB" id="A0A813NWZ0"/>
<evidence type="ECO:0000256" key="4">
    <source>
        <dbReference type="ARBA" id="ARBA00022989"/>
    </source>
</evidence>
<dbReference type="OrthoDB" id="1111004at2759"/>
<feature type="transmembrane region" description="Helical" evidence="6">
    <location>
        <begin position="77"/>
        <end position="110"/>
    </location>
</feature>
<evidence type="ECO:0000256" key="1">
    <source>
        <dbReference type="ARBA" id="ARBA00004141"/>
    </source>
</evidence>
<comment type="caution">
    <text evidence="7">The sequence shown here is derived from an EMBL/GenBank/DDBJ whole genome shotgun (WGS) entry which is preliminary data.</text>
</comment>
<dbReference type="EMBL" id="CAJNOQ010000042">
    <property type="protein sequence ID" value="CAF0745787.1"/>
    <property type="molecule type" value="Genomic_DNA"/>
</dbReference>
<dbReference type="GO" id="GO:0016020">
    <property type="term" value="C:membrane"/>
    <property type="evidence" value="ECO:0007669"/>
    <property type="project" value="UniProtKB-SubCell"/>
</dbReference>
<dbReference type="PANTHER" id="PTHR32001">
    <property type="entry name" value="KERATINOCYTE-ASSOCIATED PROTEIN 2"/>
    <property type="match status" value="1"/>
</dbReference>